<dbReference type="EMBL" id="VBOY01000019">
    <property type="protein sequence ID" value="TMQ68016.1"/>
    <property type="molecule type" value="Genomic_DNA"/>
</dbReference>
<dbReference type="PANTHER" id="PTHR36503">
    <property type="entry name" value="BLR2520 PROTEIN"/>
    <property type="match status" value="1"/>
</dbReference>
<comment type="caution">
    <text evidence="2">The sequence shown here is derived from an EMBL/GenBank/DDBJ whole genome shotgun (WGS) entry which is preliminary data.</text>
</comment>
<dbReference type="PROSITE" id="PS51819">
    <property type="entry name" value="VOC"/>
    <property type="match status" value="1"/>
</dbReference>
<dbReference type="AlphaFoldDB" id="A0A538TWL4"/>
<evidence type="ECO:0000313" key="3">
    <source>
        <dbReference type="Proteomes" id="UP000316609"/>
    </source>
</evidence>
<dbReference type="Proteomes" id="UP000316609">
    <property type="component" value="Unassembled WGS sequence"/>
</dbReference>
<sequence length="137" mass="14717">MKPHMSGITLGVRDLNRAKQFYTKGLGWTIQREQGEWASFSLNGGSCSLGLLPRDALAEDAGAAADGGGFCGVTFSHIVPSEERVDAVLAEAERAGGKIAKRGQRAQWGGYFGYFMDPDGYLWKVVVGADDERSATE</sequence>
<feature type="domain" description="VOC" evidence="1">
    <location>
        <begin position="4"/>
        <end position="128"/>
    </location>
</feature>
<dbReference type="InterPro" id="IPR037523">
    <property type="entry name" value="VOC_core"/>
</dbReference>
<dbReference type="Pfam" id="PF00903">
    <property type="entry name" value="Glyoxalase"/>
    <property type="match status" value="1"/>
</dbReference>
<proteinExistence type="predicted"/>
<evidence type="ECO:0000259" key="1">
    <source>
        <dbReference type="PROSITE" id="PS51819"/>
    </source>
</evidence>
<accession>A0A538TWL4</accession>
<gene>
    <name evidence="2" type="ORF">E6K78_02715</name>
</gene>
<dbReference type="Gene3D" id="3.10.180.10">
    <property type="entry name" value="2,3-Dihydroxybiphenyl 1,2-Dioxygenase, domain 1"/>
    <property type="match status" value="1"/>
</dbReference>
<dbReference type="PANTHER" id="PTHR36503:SF1">
    <property type="entry name" value="BLR2520 PROTEIN"/>
    <property type="match status" value="1"/>
</dbReference>
<name>A0A538TWL4_UNCEI</name>
<protein>
    <submittedName>
        <fullName evidence="2">VOC family protein</fullName>
    </submittedName>
</protein>
<dbReference type="InterPro" id="IPR029068">
    <property type="entry name" value="Glyas_Bleomycin-R_OHBP_Dase"/>
</dbReference>
<organism evidence="2 3">
    <name type="scientific">Eiseniibacteriota bacterium</name>
    <dbReference type="NCBI Taxonomy" id="2212470"/>
    <lineage>
        <taxon>Bacteria</taxon>
        <taxon>Candidatus Eiseniibacteriota</taxon>
    </lineage>
</organism>
<dbReference type="InterPro" id="IPR004360">
    <property type="entry name" value="Glyas_Fos-R_dOase_dom"/>
</dbReference>
<dbReference type="SUPFAM" id="SSF54593">
    <property type="entry name" value="Glyoxalase/Bleomycin resistance protein/Dihydroxybiphenyl dioxygenase"/>
    <property type="match status" value="1"/>
</dbReference>
<reference evidence="2 3" key="1">
    <citation type="journal article" date="2019" name="Nat. Microbiol.">
        <title>Mediterranean grassland soil C-N compound turnover is dependent on rainfall and depth, and is mediated by genomically divergent microorganisms.</title>
        <authorList>
            <person name="Diamond S."/>
            <person name="Andeer P.F."/>
            <person name="Li Z."/>
            <person name="Crits-Christoph A."/>
            <person name="Burstein D."/>
            <person name="Anantharaman K."/>
            <person name="Lane K.R."/>
            <person name="Thomas B.C."/>
            <person name="Pan C."/>
            <person name="Northen T.R."/>
            <person name="Banfield J.F."/>
        </authorList>
    </citation>
    <scope>NUCLEOTIDE SEQUENCE [LARGE SCALE GENOMIC DNA]</scope>
    <source>
        <strain evidence="2">WS_8</strain>
    </source>
</reference>
<evidence type="ECO:0000313" key="2">
    <source>
        <dbReference type="EMBL" id="TMQ68016.1"/>
    </source>
</evidence>